<evidence type="ECO:0000256" key="14">
    <source>
        <dbReference type="ARBA" id="ARBA00044770"/>
    </source>
</evidence>
<reference evidence="17 18" key="1">
    <citation type="submission" date="2019-02" db="EMBL/GenBank/DDBJ databases">
        <title>Prokaryotic population dynamics and viral predation in marine succession experiment using metagenomics: the confinement effect.</title>
        <authorList>
            <person name="Haro-Moreno J.M."/>
            <person name="Rodriguez-Valera F."/>
            <person name="Lopez-Perez M."/>
        </authorList>
    </citation>
    <scope>NUCLEOTIDE SEQUENCE [LARGE SCALE GENOMIC DNA]</scope>
    <source>
        <strain evidence="17">MED-G168</strain>
    </source>
</reference>
<evidence type="ECO:0000256" key="6">
    <source>
        <dbReference type="ARBA" id="ARBA00022984"/>
    </source>
</evidence>
<comment type="subcellular location">
    <subcellularLocation>
        <location evidence="1">Membrane</location>
        <topology evidence="1">Multi-pass membrane protein</topology>
    </subcellularLocation>
</comment>
<feature type="transmembrane region" description="Helical" evidence="16">
    <location>
        <begin position="28"/>
        <end position="47"/>
    </location>
</feature>
<dbReference type="AlphaFoldDB" id="A0A520LR36"/>
<dbReference type="GO" id="GO:0005886">
    <property type="term" value="C:plasma membrane"/>
    <property type="evidence" value="ECO:0007669"/>
    <property type="project" value="TreeGrafter"/>
</dbReference>
<evidence type="ECO:0000313" key="18">
    <source>
        <dbReference type="Proteomes" id="UP000319023"/>
    </source>
</evidence>
<evidence type="ECO:0000256" key="2">
    <source>
        <dbReference type="ARBA" id="ARBA00022676"/>
    </source>
</evidence>
<proteinExistence type="inferred from homology"/>
<dbReference type="EC" id="2.4.99.28" evidence="14"/>
<comment type="caution">
    <text evidence="17">The sequence shown here is derived from an EMBL/GenBank/DDBJ whole genome shotgun (WGS) entry which is preliminary data.</text>
</comment>
<dbReference type="GO" id="GO:0008360">
    <property type="term" value="P:regulation of cell shape"/>
    <property type="evidence" value="ECO:0007669"/>
    <property type="project" value="UniProtKB-KW"/>
</dbReference>
<evidence type="ECO:0000256" key="8">
    <source>
        <dbReference type="ARBA" id="ARBA00023136"/>
    </source>
</evidence>
<dbReference type="PROSITE" id="PS00428">
    <property type="entry name" value="FTSW_RODA_SPOVE"/>
    <property type="match status" value="1"/>
</dbReference>
<feature type="non-terminal residue" evidence="17">
    <location>
        <position position="1"/>
    </location>
</feature>
<sequence length="57" mass="6242">GILIAIQVVFNLGVNLGLLPTKGLTLPFISYGGTSLILFMFLMGMVLRINFENKTIK</sequence>
<organism evidence="17 18">
    <name type="scientific">SAR86 cluster bacterium</name>
    <dbReference type="NCBI Taxonomy" id="2030880"/>
    <lineage>
        <taxon>Bacteria</taxon>
        <taxon>Pseudomonadati</taxon>
        <taxon>Pseudomonadota</taxon>
        <taxon>Gammaproteobacteria</taxon>
        <taxon>SAR86 cluster</taxon>
    </lineage>
</organism>
<dbReference type="PANTHER" id="PTHR30474">
    <property type="entry name" value="CELL CYCLE PROTEIN"/>
    <property type="match status" value="1"/>
</dbReference>
<dbReference type="PANTHER" id="PTHR30474:SF2">
    <property type="entry name" value="PEPTIDOGLYCAN GLYCOSYLTRANSFERASE FTSW-RELATED"/>
    <property type="match status" value="1"/>
</dbReference>
<evidence type="ECO:0000256" key="4">
    <source>
        <dbReference type="ARBA" id="ARBA00022692"/>
    </source>
</evidence>
<evidence type="ECO:0000256" key="7">
    <source>
        <dbReference type="ARBA" id="ARBA00022989"/>
    </source>
</evidence>
<comment type="catalytic activity">
    <reaction evidence="15">
        <text>[GlcNAc-(1-&gt;4)-Mur2Ac(oyl-L-Ala-gamma-D-Glu-L-Lys-D-Ala-D-Ala)](n)-di-trans,octa-cis-undecaprenyl diphosphate + beta-D-GlcNAc-(1-&gt;4)-Mur2Ac(oyl-L-Ala-gamma-D-Glu-L-Lys-D-Ala-D-Ala)-di-trans,octa-cis-undecaprenyl diphosphate = [GlcNAc-(1-&gt;4)-Mur2Ac(oyl-L-Ala-gamma-D-Glu-L-Lys-D-Ala-D-Ala)](n+1)-di-trans,octa-cis-undecaprenyl diphosphate + di-trans,octa-cis-undecaprenyl diphosphate + H(+)</text>
        <dbReference type="Rhea" id="RHEA:23708"/>
        <dbReference type="Rhea" id="RHEA-COMP:9602"/>
        <dbReference type="Rhea" id="RHEA-COMP:9603"/>
        <dbReference type="ChEBI" id="CHEBI:15378"/>
        <dbReference type="ChEBI" id="CHEBI:58405"/>
        <dbReference type="ChEBI" id="CHEBI:60033"/>
        <dbReference type="ChEBI" id="CHEBI:78435"/>
        <dbReference type="EC" id="2.4.99.28"/>
    </reaction>
</comment>
<comment type="similarity">
    <text evidence="11">Belongs to the SEDS family. FtsW subfamily.</text>
</comment>
<keyword evidence="2" id="KW-0328">Glycosyltransferase</keyword>
<evidence type="ECO:0000256" key="10">
    <source>
        <dbReference type="ARBA" id="ARBA00033270"/>
    </source>
</evidence>
<evidence type="ECO:0000256" key="13">
    <source>
        <dbReference type="ARBA" id="ARBA00041418"/>
    </source>
</evidence>
<dbReference type="GO" id="GO:0051301">
    <property type="term" value="P:cell division"/>
    <property type="evidence" value="ECO:0007669"/>
    <property type="project" value="InterPro"/>
</dbReference>
<evidence type="ECO:0000256" key="12">
    <source>
        <dbReference type="ARBA" id="ARBA00041185"/>
    </source>
</evidence>
<dbReference type="GO" id="GO:0032153">
    <property type="term" value="C:cell division site"/>
    <property type="evidence" value="ECO:0007669"/>
    <property type="project" value="TreeGrafter"/>
</dbReference>
<dbReference type="GO" id="GO:0009252">
    <property type="term" value="P:peptidoglycan biosynthetic process"/>
    <property type="evidence" value="ECO:0007669"/>
    <property type="project" value="UniProtKB-KW"/>
</dbReference>
<accession>A0A520LR36</accession>
<dbReference type="EMBL" id="SHBN01000049">
    <property type="protein sequence ID" value="RZO10856.1"/>
    <property type="molecule type" value="Genomic_DNA"/>
</dbReference>
<evidence type="ECO:0000256" key="11">
    <source>
        <dbReference type="ARBA" id="ARBA00038053"/>
    </source>
</evidence>
<dbReference type="InterPro" id="IPR001182">
    <property type="entry name" value="FtsW/RodA"/>
</dbReference>
<evidence type="ECO:0000256" key="15">
    <source>
        <dbReference type="ARBA" id="ARBA00049902"/>
    </source>
</evidence>
<dbReference type="GO" id="GO:0015648">
    <property type="term" value="F:lipid-linked peptidoglycan transporter activity"/>
    <property type="evidence" value="ECO:0007669"/>
    <property type="project" value="TreeGrafter"/>
</dbReference>
<evidence type="ECO:0000256" key="9">
    <source>
        <dbReference type="ARBA" id="ARBA00032370"/>
    </source>
</evidence>
<dbReference type="Proteomes" id="UP000319023">
    <property type="component" value="Unassembled WGS sequence"/>
</dbReference>
<evidence type="ECO:0000256" key="3">
    <source>
        <dbReference type="ARBA" id="ARBA00022679"/>
    </source>
</evidence>
<dbReference type="InterPro" id="IPR018365">
    <property type="entry name" value="Cell_cycle_FtsW-rel_CS"/>
</dbReference>
<keyword evidence="6" id="KW-0573">Peptidoglycan synthesis</keyword>
<keyword evidence="7 16" id="KW-1133">Transmembrane helix</keyword>
<keyword evidence="3" id="KW-0808">Transferase</keyword>
<keyword evidence="4 16" id="KW-0812">Transmembrane</keyword>
<keyword evidence="5" id="KW-0133">Cell shape</keyword>
<name>A0A520LR36_9GAMM</name>
<evidence type="ECO:0000256" key="1">
    <source>
        <dbReference type="ARBA" id="ARBA00004141"/>
    </source>
</evidence>
<protein>
    <recommendedName>
        <fullName evidence="12">Probable peptidoglycan glycosyltransferase FtsW</fullName>
        <ecNumber evidence="14">2.4.99.28</ecNumber>
    </recommendedName>
    <alternativeName>
        <fullName evidence="13">Cell division protein FtsW</fullName>
    </alternativeName>
    <alternativeName>
        <fullName evidence="10">Cell wall polymerase</fullName>
    </alternativeName>
    <alternativeName>
        <fullName evidence="9">Peptidoglycan polymerase</fullName>
    </alternativeName>
</protein>
<dbReference type="Pfam" id="PF01098">
    <property type="entry name" value="FTSW_RODA_SPOVE"/>
    <property type="match status" value="1"/>
</dbReference>
<evidence type="ECO:0000256" key="16">
    <source>
        <dbReference type="SAM" id="Phobius"/>
    </source>
</evidence>
<keyword evidence="8 16" id="KW-0472">Membrane</keyword>
<evidence type="ECO:0000256" key="5">
    <source>
        <dbReference type="ARBA" id="ARBA00022960"/>
    </source>
</evidence>
<evidence type="ECO:0000313" key="17">
    <source>
        <dbReference type="EMBL" id="RZO10856.1"/>
    </source>
</evidence>
<gene>
    <name evidence="17" type="ORF">EVB01_02785</name>
</gene>
<dbReference type="GO" id="GO:0008955">
    <property type="term" value="F:peptidoglycan glycosyltransferase activity"/>
    <property type="evidence" value="ECO:0007669"/>
    <property type="project" value="UniProtKB-EC"/>
</dbReference>